<dbReference type="Gene3D" id="1.20.59.20">
    <property type="match status" value="1"/>
</dbReference>
<feature type="binding site" evidence="8">
    <location>
        <begin position="26"/>
        <end position="31"/>
    </location>
    <ligand>
        <name>ATP</name>
        <dbReference type="ChEBI" id="CHEBI:30616"/>
    </ligand>
</feature>
<dbReference type="PATRIC" id="fig|36847.3.peg.3003"/>
<comment type="catalytic activity">
    <reaction evidence="7 8">
        <text>cytidine(34) in tRNA(Ile2) + L-lysine + ATP = lysidine(34) in tRNA(Ile2) + AMP + diphosphate + H(+)</text>
        <dbReference type="Rhea" id="RHEA:43744"/>
        <dbReference type="Rhea" id="RHEA-COMP:10625"/>
        <dbReference type="Rhea" id="RHEA-COMP:10670"/>
        <dbReference type="ChEBI" id="CHEBI:15378"/>
        <dbReference type="ChEBI" id="CHEBI:30616"/>
        <dbReference type="ChEBI" id="CHEBI:32551"/>
        <dbReference type="ChEBI" id="CHEBI:33019"/>
        <dbReference type="ChEBI" id="CHEBI:82748"/>
        <dbReference type="ChEBI" id="CHEBI:83665"/>
        <dbReference type="ChEBI" id="CHEBI:456215"/>
        <dbReference type="EC" id="6.3.4.19"/>
    </reaction>
</comment>
<dbReference type="STRING" id="36847.CLNEO_25620"/>
<reference evidence="10 11" key="1">
    <citation type="submission" date="2016-01" db="EMBL/GenBank/DDBJ databases">
        <title>Genome sequence of Clostridium neopropionicum X4, DSM-3847.</title>
        <authorList>
            <person name="Poehlein A."/>
            <person name="Beck M.H."/>
            <person name="Bengelsdorf F.R."/>
            <person name="Daniel R."/>
            <person name="Duerre P."/>
        </authorList>
    </citation>
    <scope>NUCLEOTIDE SEQUENCE [LARGE SCALE GENOMIC DNA]</scope>
    <source>
        <strain evidence="10 11">DSM-3847</strain>
    </source>
</reference>
<dbReference type="NCBIfam" id="TIGR02432">
    <property type="entry name" value="lysidine_TilS_N"/>
    <property type="match status" value="1"/>
</dbReference>
<keyword evidence="3 8" id="KW-0436">Ligase</keyword>
<dbReference type="GO" id="GO:0005737">
    <property type="term" value="C:cytoplasm"/>
    <property type="evidence" value="ECO:0007669"/>
    <property type="project" value="UniProtKB-SubCell"/>
</dbReference>
<evidence type="ECO:0000256" key="6">
    <source>
        <dbReference type="ARBA" id="ARBA00022840"/>
    </source>
</evidence>
<comment type="domain">
    <text evidence="8">The N-terminal region contains the highly conserved SGGXDS motif, predicted to be a P-loop motif involved in ATP binding.</text>
</comment>
<gene>
    <name evidence="8 10" type="primary">tilS</name>
    <name evidence="10" type="ORF">CLNEO_25620</name>
</gene>
<evidence type="ECO:0000256" key="2">
    <source>
        <dbReference type="ARBA" id="ARBA00022490"/>
    </source>
</evidence>
<dbReference type="SUPFAM" id="SSF56037">
    <property type="entry name" value="PheT/TilS domain"/>
    <property type="match status" value="1"/>
</dbReference>
<dbReference type="Gene3D" id="3.40.50.620">
    <property type="entry name" value="HUPs"/>
    <property type="match status" value="1"/>
</dbReference>
<dbReference type="GO" id="GO:0032267">
    <property type="term" value="F:tRNA(Ile)-lysidine synthase activity"/>
    <property type="evidence" value="ECO:0007669"/>
    <property type="project" value="UniProtKB-EC"/>
</dbReference>
<comment type="function">
    <text evidence="8">Ligates lysine onto the cytidine present at position 34 of the AUA codon-specific tRNA(Ile) that contains the anticodon CAU, in an ATP-dependent manner. Cytidine is converted to lysidine, thus changing the amino acid specificity of the tRNA from methionine to isoleucine.</text>
</comment>
<dbReference type="PANTHER" id="PTHR43033">
    <property type="entry name" value="TRNA(ILE)-LYSIDINE SYNTHASE-RELATED"/>
    <property type="match status" value="1"/>
</dbReference>
<evidence type="ECO:0000259" key="9">
    <source>
        <dbReference type="SMART" id="SM00977"/>
    </source>
</evidence>
<evidence type="ECO:0000256" key="5">
    <source>
        <dbReference type="ARBA" id="ARBA00022741"/>
    </source>
</evidence>
<keyword evidence="2 8" id="KW-0963">Cytoplasm</keyword>
<name>A0A136WC75_9FIRM</name>
<dbReference type="HAMAP" id="MF_01161">
    <property type="entry name" value="tRNA_Ile_lys_synt"/>
    <property type="match status" value="1"/>
</dbReference>
<dbReference type="SUPFAM" id="SSF82829">
    <property type="entry name" value="MesJ substrate recognition domain-like"/>
    <property type="match status" value="1"/>
</dbReference>
<evidence type="ECO:0000256" key="7">
    <source>
        <dbReference type="ARBA" id="ARBA00048539"/>
    </source>
</evidence>
<comment type="caution">
    <text evidence="10">The sequence shown here is derived from an EMBL/GenBank/DDBJ whole genome shotgun (WGS) entry which is preliminary data.</text>
</comment>
<dbReference type="SMART" id="SM00977">
    <property type="entry name" value="TilS_C"/>
    <property type="match status" value="1"/>
</dbReference>
<dbReference type="InterPro" id="IPR014729">
    <property type="entry name" value="Rossmann-like_a/b/a_fold"/>
</dbReference>
<evidence type="ECO:0000256" key="3">
    <source>
        <dbReference type="ARBA" id="ARBA00022598"/>
    </source>
</evidence>
<evidence type="ECO:0000256" key="8">
    <source>
        <dbReference type="HAMAP-Rule" id="MF_01161"/>
    </source>
</evidence>
<dbReference type="Pfam" id="PF11734">
    <property type="entry name" value="TilS_C"/>
    <property type="match status" value="1"/>
</dbReference>
<comment type="subcellular location">
    <subcellularLocation>
        <location evidence="1 8">Cytoplasm</location>
    </subcellularLocation>
</comment>
<dbReference type="EC" id="6.3.4.19" evidence="8"/>
<dbReference type="Proteomes" id="UP000070539">
    <property type="component" value="Unassembled WGS sequence"/>
</dbReference>
<sequence length="454" mass="51595">MQNKVWQTMEQFHMCPYGGNIVVGVSGGADSVALLHILKGFAQGQNWSLTAIHVHHGLRGAEADHDRAFVEEICRKWGIPCKVYYFDVAKEAQMRGLGMEETGRLLRYQVFEKERNGGVIAVAHNKNDQAETILMRLCRGAGGSGLTGIRPVRDFIVRPLLFCTREEIEGYCEKNGLSYCQDSTNMENTYTRNRVRNQILPLLMEIYPKATAHIAQAAEIFAEEEEYLQGQAMELFSSAGEKVGNHEIRLNISALTNMHRVMQKRVFGIAFQKLGAKKDVTFVHFALLEGLLKQESGKSLHLPNKMIVQRNYDVITMKKDRVEGVGFCYSLPMGQEIFVAEANLFVRTWVCTEKSTEKNEDSCTKVFDYDKIGCAIFCRTRQKGDRLAVGNGRKKLKDFMIDDKIPRDERDRVPLIAFEDQILWVVGKRSSAAYQVDGATKRFLTVQIRRFVKE</sequence>
<dbReference type="InterPro" id="IPR011063">
    <property type="entry name" value="TilS/TtcA_N"/>
</dbReference>
<dbReference type="CDD" id="cd01992">
    <property type="entry name" value="TilS_N"/>
    <property type="match status" value="1"/>
</dbReference>
<evidence type="ECO:0000313" key="11">
    <source>
        <dbReference type="Proteomes" id="UP000070539"/>
    </source>
</evidence>
<dbReference type="SUPFAM" id="SSF52402">
    <property type="entry name" value="Adenine nucleotide alpha hydrolases-like"/>
    <property type="match status" value="1"/>
</dbReference>
<evidence type="ECO:0000256" key="1">
    <source>
        <dbReference type="ARBA" id="ARBA00004496"/>
    </source>
</evidence>
<proteinExistence type="inferred from homology"/>
<keyword evidence="4 8" id="KW-0819">tRNA processing</keyword>
<dbReference type="InterPro" id="IPR012795">
    <property type="entry name" value="tRNA_Ile_lys_synt_N"/>
</dbReference>
<dbReference type="InterPro" id="IPR012796">
    <property type="entry name" value="Lysidine-tRNA-synth_C"/>
</dbReference>
<dbReference type="EMBL" id="LRVM01000011">
    <property type="protein sequence ID" value="KXL52046.1"/>
    <property type="molecule type" value="Genomic_DNA"/>
</dbReference>
<keyword evidence="5 8" id="KW-0547">Nucleotide-binding</keyword>
<comment type="similarity">
    <text evidence="8">Belongs to the tRNA(Ile)-lysidine synthase family.</text>
</comment>
<keyword evidence="11" id="KW-1185">Reference proteome</keyword>
<dbReference type="Pfam" id="PF01171">
    <property type="entry name" value="ATP_bind_3"/>
    <property type="match status" value="1"/>
</dbReference>
<keyword evidence="6 8" id="KW-0067">ATP-binding</keyword>
<evidence type="ECO:0000256" key="4">
    <source>
        <dbReference type="ARBA" id="ARBA00022694"/>
    </source>
</evidence>
<organism evidence="10 11">
    <name type="scientific">Anaerotignum neopropionicum</name>
    <dbReference type="NCBI Taxonomy" id="36847"/>
    <lineage>
        <taxon>Bacteria</taxon>
        <taxon>Bacillati</taxon>
        <taxon>Bacillota</taxon>
        <taxon>Clostridia</taxon>
        <taxon>Lachnospirales</taxon>
        <taxon>Anaerotignaceae</taxon>
        <taxon>Anaerotignum</taxon>
    </lineage>
</organism>
<dbReference type="AlphaFoldDB" id="A0A136WC75"/>
<dbReference type="RefSeq" id="WP_066089910.1">
    <property type="nucleotide sequence ID" value="NZ_LRVM01000011.1"/>
</dbReference>
<accession>A0A136WC75</accession>
<dbReference type="NCBIfam" id="TIGR02433">
    <property type="entry name" value="lysidine_TilS_C"/>
    <property type="match status" value="1"/>
</dbReference>
<feature type="domain" description="Lysidine-tRNA(Ile) synthetase C-terminal" evidence="9">
    <location>
        <begin position="376"/>
        <end position="446"/>
    </location>
</feature>
<dbReference type="InterPro" id="IPR012094">
    <property type="entry name" value="tRNA_Ile_lys_synt"/>
</dbReference>
<dbReference type="PANTHER" id="PTHR43033:SF1">
    <property type="entry name" value="TRNA(ILE)-LYSIDINE SYNTHASE-RELATED"/>
    <property type="match status" value="1"/>
</dbReference>
<dbReference type="GO" id="GO:0005524">
    <property type="term" value="F:ATP binding"/>
    <property type="evidence" value="ECO:0007669"/>
    <property type="project" value="UniProtKB-UniRule"/>
</dbReference>
<evidence type="ECO:0000313" key="10">
    <source>
        <dbReference type="EMBL" id="KXL52046.1"/>
    </source>
</evidence>
<dbReference type="GO" id="GO:0006400">
    <property type="term" value="P:tRNA modification"/>
    <property type="evidence" value="ECO:0007669"/>
    <property type="project" value="UniProtKB-UniRule"/>
</dbReference>
<protein>
    <recommendedName>
        <fullName evidence="8">tRNA(Ile)-lysidine synthase</fullName>
        <ecNumber evidence="8">6.3.4.19</ecNumber>
    </recommendedName>
    <alternativeName>
        <fullName evidence="8">tRNA(Ile)-2-lysyl-cytidine synthase</fullName>
    </alternativeName>
    <alternativeName>
        <fullName evidence="8">tRNA(Ile)-lysidine synthetase</fullName>
    </alternativeName>
</protein>